<gene>
    <name evidence="1" type="ORF">ABR75_00700</name>
</gene>
<evidence type="ECO:0000313" key="1">
    <source>
        <dbReference type="EMBL" id="KRO48336.1"/>
    </source>
</evidence>
<protein>
    <submittedName>
        <fullName evidence="1">Uncharacterized protein</fullName>
    </submittedName>
</protein>
<name>A0A0R2QGU2_9ACTN</name>
<reference evidence="1 2" key="1">
    <citation type="submission" date="2015-10" db="EMBL/GenBank/DDBJ databases">
        <title>Metagenome-Assembled Genomes uncover a global brackish microbiome.</title>
        <authorList>
            <person name="Hugerth L.W."/>
            <person name="Larsson J."/>
            <person name="Alneberg J."/>
            <person name="Lindh M.V."/>
            <person name="Legrand C."/>
            <person name="Pinhassi J."/>
            <person name="Andersson A.F."/>
        </authorList>
    </citation>
    <scope>NUCLEOTIDE SEQUENCE [LARGE SCALE GENOMIC DNA]</scope>
    <source>
        <strain evidence="1">BACL6 MAG-120924-bin43</strain>
    </source>
</reference>
<comment type="caution">
    <text evidence="1">The sequence shown here is derived from an EMBL/GenBank/DDBJ whole genome shotgun (WGS) entry which is preliminary data.</text>
</comment>
<dbReference type="Proteomes" id="UP000051017">
    <property type="component" value="Unassembled WGS sequence"/>
</dbReference>
<dbReference type="EMBL" id="LIBJ01000096">
    <property type="protein sequence ID" value="KRO48336.1"/>
    <property type="molecule type" value="Genomic_DNA"/>
</dbReference>
<accession>A0A0R2QGU2</accession>
<organism evidence="1 2">
    <name type="scientific">Acidimicrobiia bacterium BACL6 MAG-120924-bin43</name>
    <dbReference type="NCBI Taxonomy" id="1655583"/>
    <lineage>
        <taxon>Bacteria</taxon>
        <taxon>Bacillati</taxon>
        <taxon>Actinomycetota</taxon>
        <taxon>Acidimicrobiia</taxon>
        <taxon>acIV cluster</taxon>
    </lineage>
</organism>
<proteinExistence type="predicted"/>
<evidence type="ECO:0000313" key="2">
    <source>
        <dbReference type="Proteomes" id="UP000051017"/>
    </source>
</evidence>
<dbReference type="AlphaFoldDB" id="A0A0R2QGU2"/>
<sequence>MSSVLVQGDAVHCQGEADQVEVLAGVADGVGPSEPEGVVEVAVDRFGVVAAGIQPGKVRISRGDLADVLGAVEAPSFVFGVGVEPDGDGSVAGGVGESVVVVPPVSVVFAGVAVGSDAGQGDEIEVAGVDEAADADLTASRVEVDGAGGAVGVADRFGVDPHTLFVSLLVGVPAWVLGAGFGGGAGSVGSRTIALRVRWLMAACSVSLPNGSAALSLRSLSARFDRVLPPRA</sequence>